<proteinExistence type="predicted"/>
<gene>
    <name evidence="4" type="ORF">QV06_07510</name>
</gene>
<name>A0A1A7PQB7_9PAST</name>
<evidence type="ECO:0000313" key="5">
    <source>
        <dbReference type="Proteomes" id="UP000092626"/>
    </source>
</evidence>
<sequence length="288" mass="32486">MKQKIKYIFLILLSFINLSYADQSIQDRQKIISIGAGVTELVVALGMEKQLIATDSTSRRFVELYHIPSVGYQRNLNTEGILSLQPDLLIGSEEMGPKDVIQQLKQAGISIVELQNNKNDVYDLLTHIMQIGKVLQKRQEAENLVSNVKQRIEKITQKNLTSMTALFLFLPDNRQVMAGGHHTSIDGMIQLLKLKNIATEKEGYYAYSIESALKAQPEVVLVAQRGLQQNIEHLFKDYPFLTQFQATKNHCIFTVDGQALLGGFNLTSLTESERIADQLKQNPQCHVL</sequence>
<dbReference type="PANTHER" id="PTHR30535:SF4">
    <property type="entry name" value="HEMIN-BINDING PERIPLASMIC PROTEIN HMUT"/>
    <property type="match status" value="1"/>
</dbReference>
<feature type="coiled-coil region" evidence="1">
    <location>
        <begin position="131"/>
        <end position="158"/>
    </location>
</feature>
<dbReference type="PROSITE" id="PS50983">
    <property type="entry name" value="FE_B12_PBP"/>
    <property type="match status" value="1"/>
</dbReference>
<comment type="caution">
    <text evidence="4">The sequence shown here is derived from an EMBL/GenBank/DDBJ whole genome shotgun (WGS) entry which is preliminary data.</text>
</comment>
<evidence type="ECO:0000256" key="2">
    <source>
        <dbReference type="SAM" id="SignalP"/>
    </source>
</evidence>
<dbReference type="RefSeq" id="WP_065237604.1">
    <property type="nucleotide sequence ID" value="NZ_JTJR01000028.1"/>
</dbReference>
<dbReference type="Proteomes" id="UP000092626">
    <property type="component" value="Unassembled WGS sequence"/>
</dbReference>
<protein>
    <recommendedName>
        <fullName evidence="3">Fe/B12 periplasmic-binding domain-containing protein</fullName>
    </recommendedName>
</protein>
<dbReference type="STRING" id="505345.QV06_07510"/>
<dbReference type="EMBL" id="JTJR01000028">
    <property type="protein sequence ID" value="OBX04254.1"/>
    <property type="molecule type" value="Genomic_DNA"/>
</dbReference>
<feature type="chain" id="PRO_5008359279" description="Fe/B12 periplasmic-binding domain-containing protein" evidence="2">
    <location>
        <begin position="22"/>
        <end position="288"/>
    </location>
</feature>
<dbReference type="Gene3D" id="3.40.50.1980">
    <property type="entry name" value="Nitrogenase molybdenum iron protein domain"/>
    <property type="match status" value="2"/>
</dbReference>
<dbReference type="Pfam" id="PF01497">
    <property type="entry name" value="Peripla_BP_2"/>
    <property type="match status" value="1"/>
</dbReference>
<organism evidence="4 5">
    <name type="scientific">Gallibacterium genomosp. 3</name>
    <dbReference type="NCBI Taxonomy" id="505345"/>
    <lineage>
        <taxon>Bacteria</taxon>
        <taxon>Pseudomonadati</taxon>
        <taxon>Pseudomonadota</taxon>
        <taxon>Gammaproteobacteria</taxon>
        <taxon>Pasteurellales</taxon>
        <taxon>Pasteurellaceae</taxon>
        <taxon>Gallibacterium</taxon>
    </lineage>
</organism>
<accession>A0A1A7PQB7</accession>
<dbReference type="InterPro" id="IPR002491">
    <property type="entry name" value="ABC_transptr_periplasmic_BD"/>
</dbReference>
<dbReference type="SUPFAM" id="SSF53807">
    <property type="entry name" value="Helical backbone' metal receptor"/>
    <property type="match status" value="1"/>
</dbReference>
<evidence type="ECO:0000256" key="1">
    <source>
        <dbReference type="SAM" id="Coils"/>
    </source>
</evidence>
<reference evidence="4 5" key="1">
    <citation type="submission" date="2014-11" db="EMBL/GenBank/DDBJ databases">
        <title>Pan-genome of Gallibacterium spp.</title>
        <authorList>
            <person name="Kudirkiene E."/>
            <person name="Bojesen A.M."/>
        </authorList>
    </citation>
    <scope>NUCLEOTIDE SEQUENCE [LARGE SCALE GENOMIC DNA]</scope>
    <source>
        <strain evidence="4 5">59/S3/89</strain>
    </source>
</reference>
<dbReference type="PANTHER" id="PTHR30535">
    <property type="entry name" value="VITAMIN B12-BINDING PROTEIN"/>
    <property type="match status" value="1"/>
</dbReference>
<dbReference type="InterPro" id="IPR050902">
    <property type="entry name" value="ABC_Transporter_SBP"/>
</dbReference>
<keyword evidence="1" id="KW-0175">Coiled coil</keyword>
<feature type="domain" description="Fe/B12 periplasmic-binding" evidence="3">
    <location>
        <begin position="30"/>
        <end position="283"/>
    </location>
</feature>
<keyword evidence="2" id="KW-0732">Signal</keyword>
<evidence type="ECO:0000313" key="4">
    <source>
        <dbReference type="EMBL" id="OBX04254.1"/>
    </source>
</evidence>
<dbReference type="AlphaFoldDB" id="A0A1A7PQB7"/>
<evidence type="ECO:0000259" key="3">
    <source>
        <dbReference type="PROSITE" id="PS50983"/>
    </source>
</evidence>
<feature type="signal peptide" evidence="2">
    <location>
        <begin position="1"/>
        <end position="21"/>
    </location>
</feature>